<keyword evidence="2" id="KW-1185">Reference proteome</keyword>
<dbReference type="AlphaFoldDB" id="A0A9W7XNX5"/>
<dbReference type="OrthoDB" id="5595751at2759"/>
<accession>A0A9W7XNX5</accession>
<proteinExistence type="predicted"/>
<gene>
    <name evidence="1" type="ORF">LPJ61_007065</name>
</gene>
<name>A0A9W7XNX5_9FUNG</name>
<dbReference type="Gene3D" id="3.40.50.10090">
    <property type="match status" value="1"/>
</dbReference>
<dbReference type="SUPFAM" id="SSF69618">
    <property type="entry name" value="HemD-like"/>
    <property type="match status" value="1"/>
</dbReference>
<protein>
    <recommendedName>
        <fullName evidence="3">Uroporphyrinogen-III synthase</fullName>
    </recommendedName>
</protein>
<evidence type="ECO:0000313" key="1">
    <source>
        <dbReference type="EMBL" id="KAJ1717899.1"/>
    </source>
</evidence>
<sequence length="113" mass="11884">MADSCCYNVISGMTMTTQSAVVLFRDPARGESYIGALAADHGTVECIPVLEHRGLLSATDVERIVGEHTGGKEFAALIFTSQNAVHALSQAASEWTGGRDAASPAAMCDRAIR</sequence>
<comment type="caution">
    <text evidence="1">The sequence shown here is derived from an EMBL/GenBank/DDBJ whole genome shotgun (WGS) entry which is preliminary data.</text>
</comment>
<dbReference type="InterPro" id="IPR036108">
    <property type="entry name" value="4pyrrol_syn_uPrphyn_synt_sf"/>
</dbReference>
<dbReference type="GO" id="GO:0033014">
    <property type="term" value="P:tetrapyrrole biosynthetic process"/>
    <property type="evidence" value="ECO:0007669"/>
    <property type="project" value="InterPro"/>
</dbReference>
<organism evidence="1 2">
    <name type="scientific">Coemansia biformis</name>
    <dbReference type="NCBI Taxonomy" id="1286918"/>
    <lineage>
        <taxon>Eukaryota</taxon>
        <taxon>Fungi</taxon>
        <taxon>Fungi incertae sedis</taxon>
        <taxon>Zoopagomycota</taxon>
        <taxon>Kickxellomycotina</taxon>
        <taxon>Kickxellomycetes</taxon>
        <taxon>Kickxellales</taxon>
        <taxon>Kickxellaceae</taxon>
        <taxon>Coemansia</taxon>
    </lineage>
</organism>
<evidence type="ECO:0008006" key="3">
    <source>
        <dbReference type="Google" id="ProtNLM"/>
    </source>
</evidence>
<reference evidence="1" key="1">
    <citation type="submission" date="2022-07" db="EMBL/GenBank/DDBJ databases">
        <title>Phylogenomic reconstructions and comparative analyses of Kickxellomycotina fungi.</title>
        <authorList>
            <person name="Reynolds N.K."/>
            <person name="Stajich J.E."/>
            <person name="Barry K."/>
            <person name="Grigoriev I.V."/>
            <person name="Crous P."/>
            <person name="Smith M.E."/>
        </authorList>
    </citation>
    <scope>NUCLEOTIDE SEQUENCE</scope>
    <source>
        <strain evidence="1">BCRC 34381</strain>
    </source>
</reference>
<feature type="non-terminal residue" evidence="1">
    <location>
        <position position="113"/>
    </location>
</feature>
<evidence type="ECO:0000313" key="2">
    <source>
        <dbReference type="Proteomes" id="UP001143981"/>
    </source>
</evidence>
<dbReference type="Proteomes" id="UP001143981">
    <property type="component" value="Unassembled WGS sequence"/>
</dbReference>
<dbReference type="GO" id="GO:0004852">
    <property type="term" value="F:uroporphyrinogen-III synthase activity"/>
    <property type="evidence" value="ECO:0007669"/>
    <property type="project" value="InterPro"/>
</dbReference>
<dbReference type="EMBL" id="JANBOI010004261">
    <property type="protein sequence ID" value="KAJ1717899.1"/>
    <property type="molecule type" value="Genomic_DNA"/>
</dbReference>